<gene>
    <name evidence="11" type="primary">LOC129923751</name>
</gene>
<dbReference type="PANTHER" id="PTHR24243">
    <property type="entry name" value="G-PROTEIN COUPLED RECEPTOR"/>
    <property type="match status" value="1"/>
</dbReference>
<proteinExistence type="predicted"/>
<comment type="subcellular location">
    <subcellularLocation>
        <location evidence="1">Membrane</location>
        <topology evidence="1">Multi-pass membrane protein</topology>
    </subcellularLocation>
</comment>
<evidence type="ECO:0000313" key="11">
    <source>
        <dbReference type="RefSeq" id="XP_055872245.1"/>
    </source>
</evidence>
<evidence type="ECO:0000256" key="7">
    <source>
        <dbReference type="ARBA" id="ARBA00023224"/>
    </source>
</evidence>
<evidence type="ECO:0000256" key="8">
    <source>
        <dbReference type="SAM" id="Phobius"/>
    </source>
</evidence>
<feature type="domain" description="G-protein coupled receptors family 1 profile" evidence="9">
    <location>
        <begin position="1"/>
        <end position="196"/>
    </location>
</feature>
<evidence type="ECO:0000256" key="3">
    <source>
        <dbReference type="ARBA" id="ARBA00022989"/>
    </source>
</evidence>
<keyword evidence="10" id="KW-1185">Reference proteome</keyword>
<dbReference type="InterPro" id="IPR019427">
    <property type="entry name" value="7TM_GPCR_serpentine_rcpt_Srw"/>
</dbReference>
<reference evidence="11" key="1">
    <citation type="submission" date="2025-08" db="UniProtKB">
        <authorList>
            <consortium name="RefSeq"/>
        </authorList>
    </citation>
    <scope>IDENTIFICATION</scope>
</reference>
<evidence type="ECO:0000259" key="9">
    <source>
        <dbReference type="PROSITE" id="PS50262"/>
    </source>
</evidence>
<dbReference type="Gene3D" id="1.20.1070.10">
    <property type="entry name" value="Rhodopsin 7-helix transmembrane proteins"/>
    <property type="match status" value="1"/>
</dbReference>
<keyword evidence="5 8" id="KW-0472">Membrane</keyword>
<keyword evidence="3 8" id="KW-1133">Transmembrane helix</keyword>
<dbReference type="PANTHER" id="PTHR24243:SF208">
    <property type="entry name" value="PYROKININ-1 RECEPTOR"/>
    <property type="match status" value="1"/>
</dbReference>
<evidence type="ECO:0000256" key="6">
    <source>
        <dbReference type="ARBA" id="ARBA00023170"/>
    </source>
</evidence>
<sequence length="220" mass="24901">MAFITIERYLSVSAPLIVKKLITHQRTVATLIAIVILNTCSVIPIYLSSTLELKYYPKLNVSLYSVILASNRQELEDISFGIHAILQLLSLCLITLFNFLLIVQLKRQSNWRLTKTSAVSLKKNTLANRDAKAKKMIITLAALSSICYLPSVTIGITVDFIKEFRIYGAYGPLINIFFSFCFLLGSINSASKFFIFYTMSSKFRVTLKKLFRKTFILPSS</sequence>
<evidence type="ECO:0000256" key="4">
    <source>
        <dbReference type="ARBA" id="ARBA00023040"/>
    </source>
</evidence>
<feature type="transmembrane region" description="Helical" evidence="8">
    <location>
        <begin position="136"/>
        <end position="156"/>
    </location>
</feature>
<dbReference type="GeneID" id="129923751"/>
<organism evidence="10 11">
    <name type="scientific">Biomphalaria glabrata</name>
    <name type="common">Bloodfluke planorb</name>
    <name type="synonym">Freshwater snail</name>
    <dbReference type="NCBI Taxonomy" id="6526"/>
    <lineage>
        <taxon>Eukaryota</taxon>
        <taxon>Metazoa</taxon>
        <taxon>Spiralia</taxon>
        <taxon>Lophotrochozoa</taxon>
        <taxon>Mollusca</taxon>
        <taxon>Gastropoda</taxon>
        <taxon>Heterobranchia</taxon>
        <taxon>Euthyneura</taxon>
        <taxon>Panpulmonata</taxon>
        <taxon>Hygrophila</taxon>
        <taxon>Lymnaeoidea</taxon>
        <taxon>Planorbidae</taxon>
        <taxon>Biomphalaria</taxon>
    </lineage>
</organism>
<dbReference type="Proteomes" id="UP001165740">
    <property type="component" value="Chromosome 17"/>
</dbReference>
<keyword evidence="6" id="KW-0675">Receptor</keyword>
<dbReference type="GO" id="GO:0016020">
    <property type="term" value="C:membrane"/>
    <property type="evidence" value="ECO:0007669"/>
    <property type="project" value="UniProtKB-SubCell"/>
</dbReference>
<accession>A0A9W2ZB24</accession>
<evidence type="ECO:0000256" key="2">
    <source>
        <dbReference type="ARBA" id="ARBA00022692"/>
    </source>
</evidence>
<dbReference type="OrthoDB" id="6157797at2759"/>
<dbReference type="PROSITE" id="PS50262">
    <property type="entry name" value="G_PROTEIN_RECEP_F1_2"/>
    <property type="match status" value="1"/>
</dbReference>
<evidence type="ECO:0000256" key="5">
    <source>
        <dbReference type="ARBA" id="ARBA00023136"/>
    </source>
</evidence>
<evidence type="ECO:0000256" key="1">
    <source>
        <dbReference type="ARBA" id="ARBA00004141"/>
    </source>
</evidence>
<protein>
    <submittedName>
        <fullName evidence="11">Uncharacterized protein LOC129923751</fullName>
    </submittedName>
</protein>
<feature type="transmembrane region" description="Helical" evidence="8">
    <location>
        <begin position="80"/>
        <end position="103"/>
    </location>
</feature>
<dbReference type="Pfam" id="PF10324">
    <property type="entry name" value="7TM_GPCR_Srw"/>
    <property type="match status" value="1"/>
</dbReference>
<dbReference type="AlphaFoldDB" id="A0A9W2ZB24"/>
<keyword evidence="7" id="KW-0807">Transducer</keyword>
<dbReference type="InterPro" id="IPR017452">
    <property type="entry name" value="GPCR_Rhodpsn_7TM"/>
</dbReference>
<evidence type="ECO:0000313" key="10">
    <source>
        <dbReference type="Proteomes" id="UP001165740"/>
    </source>
</evidence>
<feature type="transmembrane region" description="Helical" evidence="8">
    <location>
        <begin position="28"/>
        <end position="47"/>
    </location>
</feature>
<keyword evidence="4" id="KW-0297">G-protein coupled receptor</keyword>
<keyword evidence="2 8" id="KW-0812">Transmembrane</keyword>
<name>A0A9W2ZB24_BIOGL</name>
<feature type="transmembrane region" description="Helical" evidence="8">
    <location>
        <begin position="176"/>
        <end position="199"/>
    </location>
</feature>
<dbReference type="RefSeq" id="XP_055872245.1">
    <property type="nucleotide sequence ID" value="XM_056016270.1"/>
</dbReference>
<dbReference type="GO" id="GO:0008528">
    <property type="term" value="F:G protein-coupled peptide receptor activity"/>
    <property type="evidence" value="ECO:0007669"/>
    <property type="project" value="InterPro"/>
</dbReference>
<dbReference type="SUPFAM" id="SSF81321">
    <property type="entry name" value="Family A G protein-coupled receptor-like"/>
    <property type="match status" value="1"/>
</dbReference>